<reference evidence="2 3" key="1">
    <citation type="submission" date="2016-07" db="EMBL/GenBank/DDBJ databases">
        <title>Pervasive Adenine N6-methylation of Active Genes in Fungi.</title>
        <authorList>
            <consortium name="DOE Joint Genome Institute"/>
            <person name="Mondo S.J."/>
            <person name="Dannebaum R.O."/>
            <person name="Kuo R.C."/>
            <person name="Labutti K."/>
            <person name="Haridas S."/>
            <person name="Kuo A."/>
            <person name="Salamov A."/>
            <person name="Ahrendt S.R."/>
            <person name="Lipzen A."/>
            <person name="Sullivan W."/>
            <person name="Andreopoulos W.B."/>
            <person name="Clum A."/>
            <person name="Lindquist E."/>
            <person name="Daum C."/>
            <person name="Ramamoorthy G.K."/>
            <person name="Gryganskyi A."/>
            <person name="Culley D."/>
            <person name="Magnuson J.K."/>
            <person name="James T.Y."/>
            <person name="O'Malley M.A."/>
            <person name="Stajich J.E."/>
            <person name="Spatafora J.W."/>
            <person name="Visel A."/>
            <person name="Grigoriev I.V."/>
        </authorList>
    </citation>
    <scope>NUCLEOTIDE SEQUENCE [LARGE SCALE GENOMIC DNA]</scope>
    <source>
        <strain evidence="2 3">NRRL 3301</strain>
    </source>
</reference>
<proteinExistence type="predicted"/>
<name>A0A1X2G9K5_9FUNG</name>
<comment type="caution">
    <text evidence="2">The sequence shown here is derived from an EMBL/GenBank/DDBJ whole genome shotgun (WGS) entry which is preliminary data.</text>
</comment>
<evidence type="ECO:0000313" key="2">
    <source>
        <dbReference type="EMBL" id="ORX48565.1"/>
    </source>
</evidence>
<feature type="region of interest" description="Disordered" evidence="1">
    <location>
        <begin position="115"/>
        <end position="142"/>
    </location>
</feature>
<protein>
    <submittedName>
        <fullName evidence="2">Uncharacterized protein</fullName>
    </submittedName>
</protein>
<dbReference type="AlphaFoldDB" id="A0A1X2G9K5"/>
<dbReference type="Proteomes" id="UP000242146">
    <property type="component" value="Unassembled WGS sequence"/>
</dbReference>
<accession>A0A1X2G9K5</accession>
<organism evidence="2 3">
    <name type="scientific">Hesseltinella vesiculosa</name>
    <dbReference type="NCBI Taxonomy" id="101127"/>
    <lineage>
        <taxon>Eukaryota</taxon>
        <taxon>Fungi</taxon>
        <taxon>Fungi incertae sedis</taxon>
        <taxon>Mucoromycota</taxon>
        <taxon>Mucoromycotina</taxon>
        <taxon>Mucoromycetes</taxon>
        <taxon>Mucorales</taxon>
        <taxon>Cunninghamellaceae</taxon>
        <taxon>Hesseltinella</taxon>
    </lineage>
</organism>
<dbReference type="EMBL" id="MCGT01000029">
    <property type="protein sequence ID" value="ORX48565.1"/>
    <property type="molecule type" value="Genomic_DNA"/>
</dbReference>
<feature type="compositionally biased region" description="Basic residues" evidence="1">
    <location>
        <begin position="115"/>
        <end position="138"/>
    </location>
</feature>
<keyword evidence="3" id="KW-1185">Reference proteome</keyword>
<evidence type="ECO:0000313" key="3">
    <source>
        <dbReference type="Proteomes" id="UP000242146"/>
    </source>
</evidence>
<evidence type="ECO:0000256" key="1">
    <source>
        <dbReference type="SAM" id="MobiDB-lite"/>
    </source>
</evidence>
<gene>
    <name evidence="2" type="ORF">DM01DRAFT_329340</name>
</gene>
<sequence>MSRRVYAPPRPDGHLALMWHYNDLISMSDADFERVLADPLNHLHGISFTSTVLVVSKTTKYRNDHPGPRLNEFQVSAVDPGRRVTVTAALGEFGGRQRSHDFAANVLRNGGKKYCRSNRKRAKRNRRSRRNKRHKNQRQRAAQVKVEGALMRSFWLPLLLPAHALPLGLVMIQSLEDTLLEEIMNPVHTTRRHLSTTTMPTNNTPLIMFGDGMEGRINNPMIKGNLPGASDCVHSALKRLEHRGLLMVPFVDKFWPSQKCPSFVEHAQAQEGSENEDEDQAQIGPCHHSQTERVVIGGATVYSLKQCRRCHTIFDRNIMAAENLYRQGRRQLLGQPVEAAFSRRRHG</sequence>